<name>A0A6C0E2W5_9ZZZZ</name>
<evidence type="ECO:0000313" key="2">
    <source>
        <dbReference type="EMBL" id="QHT22940.1"/>
    </source>
</evidence>
<feature type="compositionally biased region" description="Polar residues" evidence="1">
    <location>
        <begin position="1"/>
        <end position="12"/>
    </location>
</feature>
<dbReference type="EMBL" id="MN739721">
    <property type="protein sequence ID" value="QHT22940.1"/>
    <property type="molecule type" value="Genomic_DNA"/>
</dbReference>
<sequence length="197" mass="20645">MTRTGSQMTVGSRAQVWHGTARKTSGGLTKGDLMKNKEGRIVSKKKHNTAKREKRLVKHGYGTKKGHFGAVKLVSKKSRSRKMRGGAPYGNGYSPATAFASGIDGQGVTNYGSNSTDVQLAAGMAGGRSRSRRMRGGKGYGWLGSGIDGQGVTNYGSNSTDVQLAAGMAGGRRKRRGGTTKPLPLSGNNPQMVALSA</sequence>
<dbReference type="InterPro" id="IPR043928">
    <property type="entry name" value="DNVP"/>
</dbReference>
<proteinExistence type="predicted"/>
<evidence type="ECO:0000256" key="1">
    <source>
        <dbReference type="SAM" id="MobiDB-lite"/>
    </source>
</evidence>
<dbReference type="Pfam" id="PF19060">
    <property type="entry name" value="DVNP"/>
    <property type="match status" value="1"/>
</dbReference>
<dbReference type="GO" id="GO:0003677">
    <property type="term" value="F:DNA binding"/>
    <property type="evidence" value="ECO:0007669"/>
    <property type="project" value="InterPro"/>
</dbReference>
<dbReference type="AlphaFoldDB" id="A0A6C0E2W5"/>
<protein>
    <submittedName>
        <fullName evidence="2">Uncharacterized protein</fullName>
    </submittedName>
</protein>
<organism evidence="2">
    <name type="scientific">viral metagenome</name>
    <dbReference type="NCBI Taxonomy" id="1070528"/>
    <lineage>
        <taxon>unclassified sequences</taxon>
        <taxon>metagenomes</taxon>
        <taxon>organismal metagenomes</taxon>
    </lineage>
</organism>
<dbReference type="GO" id="GO:0051276">
    <property type="term" value="P:chromosome organization"/>
    <property type="evidence" value="ECO:0007669"/>
    <property type="project" value="InterPro"/>
</dbReference>
<accession>A0A6C0E2W5</accession>
<feature type="region of interest" description="Disordered" evidence="1">
    <location>
        <begin position="1"/>
        <end position="33"/>
    </location>
</feature>
<reference evidence="2" key="1">
    <citation type="journal article" date="2020" name="Nature">
        <title>Giant virus diversity and host interactions through global metagenomics.</title>
        <authorList>
            <person name="Schulz F."/>
            <person name="Roux S."/>
            <person name="Paez-Espino D."/>
            <person name="Jungbluth S."/>
            <person name="Walsh D.A."/>
            <person name="Denef V.J."/>
            <person name="McMahon K.D."/>
            <person name="Konstantinidis K.T."/>
            <person name="Eloe-Fadrosh E.A."/>
            <person name="Kyrpides N.C."/>
            <person name="Woyke T."/>
        </authorList>
    </citation>
    <scope>NUCLEOTIDE SEQUENCE</scope>
    <source>
        <strain evidence="2">GVMAG-M-3300023179-114</strain>
    </source>
</reference>
<feature type="region of interest" description="Disordered" evidence="1">
    <location>
        <begin position="167"/>
        <end position="197"/>
    </location>
</feature>